<dbReference type="Proteomes" id="UP000019763">
    <property type="component" value="Unassembled WGS sequence"/>
</dbReference>
<dbReference type="VEuPathDB" id="CryptoDB:GNI_132880"/>
<evidence type="ECO:0000313" key="2">
    <source>
        <dbReference type="Proteomes" id="UP000019763"/>
    </source>
</evidence>
<name>A0A023B1K0_GRENI</name>
<reference evidence="1" key="1">
    <citation type="submission" date="2013-12" db="EMBL/GenBank/DDBJ databases">
        <authorList>
            <person name="Omoto C.K."/>
            <person name="Sibley D."/>
            <person name="Venepally P."/>
            <person name="Hadjithomas M."/>
            <person name="Karamycheva S."/>
            <person name="Brunk B."/>
            <person name="Roos D."/>
            <person name="Caler E."/>
            <person name="Lorenzi H."/>
        </authorList>
    </citation>
    <scope>NUCLEOTIDE SEQUENCE</scope>
</reference>
<dbReference type="EMBL" id="AFNH02000990">
    <property type="protein sequence ID" value="EZG46814.1"/>
    <property type="molecule type" value="Genomic_DNA"/>
</dbReference>
<proteinExistence type="predicted"/>
<sequence>MVHAEGCDTYAAFVRMKELSESSSVRVTSKQEASLKEVDTVKRRNRVEYVRGSFSDDGAVSFATRLLFKAQTQMRGALLDERRNGGQLDDKRINRIIKANLEGIVVR</sequence>
<keyword evidence="2" id="KW-1185">Reference proteome</keyword>
<accession>A0A023B1K0</accession>
<protein>
    <submittedName>
        <fullName evidence="1">Uncharacterized protein</fullName>
    </submittedName>
</protein>
<dbReference type="GeneID" id="22914660"/>
<gene>
    <name evidence="1" type="ORF">GNI_132880</name>
</gene>
<comment type="caution">
    <text evidence="1">The sequence shown here is derived from an EMBL/GenBank/DDBJ whole genome shotgun (WGS) entry which is preliminary data.</text>
</comment>
<evidence type="ECO:0000313" key="1">
    <source>
        <dbReference type="EMBL" id="EZG46814.1"/>
    </source>
</evidence>
<dbReference type="RefSeq" id="XP_011132238.1">
    <property type="nucleotide sequence ID" value="XM_011133936.1"/>
</dbReference>
<organism evidence="1 2">
    <name type="scientific">Gregarina niphandrodes</name>
    <name type="common">Septate eugregarine</name>
    <dbReference type="NCBI Taxonomy" id="110365"/>
    <lineage>
        <taxon>Eukaryota</taxon>
        <taxon>Sar</taxon>
        <taxon>Alveolata</taxon>
        <taxon>Apicomplexa</taxon>
        <taxon>Conoidasida</taxon>
        <taxon>Gregarinasina</taxon>
        <taxon>Eugregarinorida</taxon>
        <taxon>Gregarinidae</taxon>
        <taxon>Gregarina</taxon>
    </lineage>
</organism>
<dbReference type="AlphaFoldDB" id="A0A023B1K0"/>